<dbReference type="AlphaFoldDB" id="A0A0A3IPP4"/>
<dbReference type="PANTHER" id="PTHR42852">
    <property type="entry name" value="THIOL:DISULFIDE INTERCHANGE PROTEIN DSBE"/>
    <property type="match status" value="1"/>
</dbReference>
<dbReference type="InterPro" id="IPR050553">
    <property type="entry name" value="Thioredoxin_ResA/DsbE_sf"/>
</dbReference>
<evidence type="ECO:0000313" key="4">
    <source>
        <dbReference type="EMBL" id="KGR84808.1"/>
    </source>
</evidence>
<proteinExistence type="predicted"/>
<dbReference type="Gene3D" id="3.40.30.10">
    <property type="entry name" value="Glutaredoxin"/>
    <property type="match status" value="1"/>
</dbReference>
<dbReference type="PROSITE" id="PS00194">
    <property type="entry name" value="THIOREDOXIN_1"/>
    <property type="match status" value="1"/>
</dbReference>
<dbReference type="Proteomes" id="UP000030437">
    <property type="component" value="Unassembled WGS sequence"/>
</dbReference>
<dbReference type="PROSITE" id="PS51352">
    <property type="entry name" value="THIOREDOXIN_2"/>
    <property type="match status" value="1"/>
</dbReference>
<dbReference type="InterPro" id="IPR017937">
    <property type="entry name" value="Thioredoxin_CS"/>
</dbReference>
<dbReference type="SUPFAM" id="SSF52833">
    <property type="entry name" value="Thioredoxin-like"/>
    <property type="match status" value="1"/>
</dbReference>
<dbReference type="OrthoDB" id="25753at2"/>
<keyword evidence="5" id="KW-1185">Reference proteome</keyword>
<dbReference type="GO" id="GO:0016491">
    <property type="term" value="F:oxidoreductase activity"/>
    <property type="evidence" value="ECO:0007669"/>
    <property type="project" value="InterPro"/>
</dbReference>
<dbReference type="GO" id="GO:0016209">
    <property type="term" value="F:antioxidant activity"/>
    <property type="evidence" value="ECO:0007669"/>
    <property type="project" value="InterPro"/>
</dbReference>
<dbReference type="InterPro" id="IPR000866">
    <property type="entry name" value="AhpC/TSA"/>
</dbReference>
<dbReference type="InterPro" id="IPR013766">
    <property type="entry name" value="Thioredoxin_domain"/>
</dbReference>
<dbReference type="InterPro" id="IPR036249">
    <property type="entry name" value="Thioredoxin-like_sf"/>
</dbReference>
<keyword evidence="2" id="KW-0812">Transmembrane</keyword>
<evidence type="ECO:0000256" key="1">
    <source>
        <dbReference type="ARBA" id="ARBA00023157"/>
    </source>
</evidence>
<evidence type="ECO:0000313" key="5">
    <source>
        <dbReference type="Proteomes" id="UP000030437"/>
    </source>
</evidence>
<organism evidence="4 5">
    <name type="scientific">Lysinibacillus odysseyi 34hs-1 = NBRC 100172</name>
    <dbReference type="NCBI Taxonomy" id="1220589"/>
    <lineage>
        <taxon>Bacteria</taxon>
        <taxon>Bacillati</taxon>
        <taxon>Bacillota</taxon>
        <taxon>Bacilli</taxon>
        <taxon>Bacillales</taxon>
        <taxon>Bacillaceae</taxon>
        <taxon>Lysinibacillus</taxon>
    </lineage>
</organism>
<accession>A0A0A3IPP4</accession>
<evidence type="ECO:0000256" key="2">
    <source>
        <dbReference type="SAM" id="Phobius"/>
    </source>
</evidence>
<protein>
    <recommendedName>
        <fullName evidence="3">Thioredoxin domain-containing protein</fullName>
    </recommendedName>
</protein>
<gene>
    <name evidence="4" type="ORF">CD32_10120</name>
</gene>
<evidence type="ECO:0000259" key="3">
    <source>
        <dbReference type="PROSITE" id="PS51352"/>
    </source>
</evidence>
<feature type="transmembrane region" description="Helical" evidence="2">
    <location>
        <begin position="6"/>
        <end position="23"/>
    </location>
</feature>
<name>A0A0A3IPP4_9BACI</name>
<feature type="domain" description="Thioredoxin" evidence="3">
    <location>
        <begin position="39"/>
        <end position="176"/>
    </location>
</feature>
<keyword evidence="2" id="KW-1133">Transmembrane helix</keyword>
<dbReference type="STRING" id="1220589.CD32_10120"/>
<sequence length="176" mass="19504">MLKKWIGVAFIVILIGIAAWTGLRKPAVEYGLTDNGTGVEQGDTPPQFKLETLDGDPMSLKDVKGKKVILNFWATWCGPCREEMPIFEAYDAAHDDVVVVAVNMTNKDAKLETVSAFVDKYGLTFPVLLDQTGDVSKAYQVLNIPSTYFLNEEGVIQMKVEGSLDKAMLDSYMQQM</sequence>
<comment type="caution">
    <text evidence="4">The sequence shown here is derived from an EMBL/GenBank/DDBJ whole genome shotgun (WGS) entry which is preliminary data.</text>
</comment>
<dbReference type="Pfam" id="PF00578">
    <property type="entry name" value="AhpC-TSA"/>
    <property type="match status" value="1"/>
</dbReference>
<dbReference type="CDD" id="cd02966">
    <property type="entry name" value="TlpA_like_family"/>
    <property type="match status" value="1"/>
</dbReference>
<reference evidence="4 5" key="1">
    <citation type="submission" date="2014-02" db="EMBL/GenBank/DDBJ databases">
        <title>Draft genome sequence of Lysinibacillus odysseyi NBRC 100172.</title>
        <authorList>
            <person name="Zhang F."/>
            <person name="Wang G."/>
            <person name="Zhang L."/>
        </authorList>
    </citation>
    <scope>NUCLEOTIDE SEQUENCE [LARGE SCALE GENOMIC DNA]</scope>
    <source>
        <strain evidence="4 5">NBRC 100172</strain>
    </source>
</reference>
<dbReference type="EMBL" id="JPVP01000055">
    <property type="protein sequence ID" value="KGR84808.1"/>
    <property type="molecule type" value="Genomic_DNA"/>
</dbReference>
<dbReference type="PANTHER" id="PTHR42852:SF1">
    <property type="entry name" value="THIOREDOXIN-LIKE PROTEIN YNEN"/>
    <property type="match status" value="1"/>
</dbReference>
<keyword evidence="1" id="KW-1015">Disulfide bond</keyword>
<keyword evidence="2" id="KW-0472">Membrane</keyword>
<dbReference type="eggNOG" id="COG0526">
    <property type="taxonomic scope" value="Bacteria"/>
</dbReference>